<dbReference type="EMBL" id="JAPWTJ010000186">
    <property type="protein sequence ID" value="KAJ8981378.1"/>
    <property type="molecule type" value="Genomic_DNA"/>
</dbReference>
<evidence type="ECO:0000313" key="4">
    <source>
        <dbReference type="Proteomes" id="UP001162164"/>
    </source>
</evidence>
<dbReference type="PANTHER" id="PTHR11559">
    <property type="entry name" value="CARBOXYLESTERASE"/>
    <property type="match status" value="1"/>
</dbReference>
<accession>A0ABQ9JSY1</accession>
<sequence>MSINITIPSGMENKLGDGRGMVWTPVIEDEGLENAFVVGPMQENLKNGDINKVPIMIGFNSEEELHFFRDDIPALIKFLSDEAFTTPLTRHAELQSNYTDVYLYQFSYKGAIGSGSVTVKDVETVGHFEELHYMWDFHDIVNETSVRDTLMHHRLLKLWTNFVKYLNPTPSEDVLLNGVIWPKVSPTNITYYDINTAIEVRTDPRRYKDWKPIIEKYAIPPLANY</sequence>
<keyword evidence="1" id="KW-0325">Glycoprotein</keyword>
<gene>
    <name evidence="3" type="ORF">NQ317_000246</name>
</gene>
<protein>
    <recommendedName>
        <fullName evidence="2">Carboxylesterase type B domain-containing protein</fullName>
    </recommendedName>
</protein>
<dbReference type="SUPFAM" id="SSF53474">
    <property type="entry name" value="alpha/beta-Hydrolases"/>
    <property type="match status" value="1"/>
</dbReference>
<evidence type="ECO:0000256" key="1">
    <source>
        <dbReference type="ARBA" id="ARBA00023180"/>
    </source>
</evidence>
<feature type="domain" description="Carboxylesterase type B" evidence="2">
    <location>
        <begin position="73"/>
        <end position="202"/>
    </location>
</feature>
<name>A0ABQ9JSY1_9CUCU</name>
<dbReference type="Proteomes" id="UP001162164">
    <property type="component" value="Unassembled WGS sequence"/>
</dbReference>
<evidence type="ECO:0000313" key="3">
    <source>
        <dbReference type="EMBL" id="KAJ8981378.1"/>
    </source>
</evidence>
<dbReference type="InterPro" id="IPR050309">
    <property type="entry name" value="Type-B_Carboxylest/Lipase"/>
</dbReference>
<dbReference type="InterPro" id="IPR002018">
    <property type="entry name" value="CarbesteraseB"/>
</dbReference>
<keyword evidence="4" id="KW-1185">Reference proteome</keyword>
<proteinExistence type="predicted"/>
<organism evidence="3 4">
    <name type="scientific">Molorchus minor</name>
    <dbReference type="NCBI Taxonomy" id="1323400"/>
    <lineage>
        <taxon>Eukaryota</taxon>
        <taxon>Metazoa</taxon>
        <taxon>Ecdysozoa</taxon>
        <taxon>Arthropoda</taxon>
        <taxon>Hexapoda</taxon>
        <taxon>Insecta</taxon>
        <taxon>Pterygota</taxon>
        <taxon>Neoptera</taxon>
        <taxon>Endopterygota</taxon>
        <taxon>Coleoptera</taxon>
        <taxon>Polyphaga</taxon>
        <taxon>Cucujiformia</taxon>
        <taxon>Chrysomeloidea</taxon>
        <taxon>Cerambycidae</taxon>
        <taxon>Lamiinae</taxon>
        <taxon>Monochamini</taxon>
        <taxon>Molorchus</taxon>
    </lineage>
</organism>
<reference evidence="3" key="1">
    <citation type="journal article" date="2023" name="Insect Mol. Biol.">
        <title>Genome sequencing provides insights into the evolution of gene families encoding plant cell wall-degrading enzymes in longhorned beetles.</title>
        <authorList>
            <person name="Shin N.R."/>
            <person name="Okamura Y."/>
            <person name="Kirsch R."/>
            <person name="Pauchet Y."/>
        </authorList>
    </citation>
    <scope>NUCLEOTIDE SEQUENCE</scope>
    <source>
        <strain evidence="3">MMC_N1</strain>
    </source>
</reference>
<dbReference type="Pfam" id="PF00135">
    <property type="entry name" value="COesterase"/>
    <property type="match status" value="1"/>
</dbReference>
<comment type="caution">
    <text evidence="3">The sequence shown here is derived from an EMBL/GenBank/DDBJ whole genome shotgun (WGS) entry which is preliminary data.</text>
</comment>
<dbReference type="Gene3D" id="3.40.50.1820">
    <property type="entry name" value="alpha/beta hydrolase"/>
    <property type="match status" value="2"/>
</dbReference>
<evidence type="ECO:0000259" key="2">
    <source>
        <dbReference type="Pfam" id="PF00135"/>
    </source>
</evidence>
<dbReference type="InterPro" id="IPR029058">
    <property type="entry name" value="AB_hydrolase_fold"/>
</dbReference>